<protein>
    <submittedName>
        <fullName evidence="1">Uncharacterized protein</fullName>
    </submittedName>
</protein>
<dbReference type="Proteomes" id="UP000799538">
    <property type="component" value="Unassembled WGS sequence"/>
</dbReference>
<gene>
    <name evidence="1" type="ORF">BDZ85DRAFT_107059</name>
</gene>
<name>A0A6A6GC41_9PEZI</name>
<sequence>MPSTCGIMHVWVHKLQGRFCSLHPFCRNAYTTLGHGSGNDQAFITCICKVLHLQALRGTCAWDKTARRTSQSIQVEQASRACYLVGATSREPSPCRRGRPDVLGRDAMICPSKTLSFWPKLQPCRLKLMIEISRRTCRRGQMHQCRSQQVELVSGSTRTLGLSLSVPLPSSCRHQRLFCLARHIFDKHSISEIDAKLTTYMFLTGHHPCVR</sequence>
<accession>A0A6A6GC41</accession>
<keyword evidence="2" id="KW-1185">Reference proteome</keyword>
<evidence type="ECO:0000313" key="1">
    <source>
        <dbReference type="EMBL" id="KAF2223285.1"/>
    </source>
</evidence>
<evidence type="ECO:0000313" key="2">
    <source>
        <dbReference type="Proteomes" id="UP000799538"/>
    </source>
</evidence>
<proteinExistence type="predicted"/>
<organism evidence="1 2">
    <name type="scientific">Elsinoe ampelina</name>
    <dbReference type="NCBI Taxonomy" id="302913"/>
    <lineage>
        <taxon>Eukaryota</taxon>
        <taxon>Fungi</taxon>
        <taxon>Dikarya</taxon>
        <taxon>Ascomycota</taxon>
        <taxon>Pezizomycotina</taxon>
        <taxon>Dothideomycetes</taxon>
        <taxon>Dothideomycetidae</taxon>
        <taxon>Myriangiales</taxon>
        <taxon>Elsinoaceae</taxon>
        <taxon>Elsinoe</taxon>
    </lineage>
</organism>
<dbReference type="AlphaFoldDB" id="A0A6A6GC41"/>
<dbReference type="EMBL" id="ML992506">
    <property type="protein sequence ID" value="KAF2223285.1"/>
    <property type="molecule type" value="Genomic_DNA"/>
</dbReference>
<reference evidence="2" key="1">
    <citation type="journal article" date="2020" name="Stud. Mycol.">
        <title>101 Dothideomycetes genomes: A test case for predicting lifestyles and emergence of pathogens.</title>
        <authorList>
            <person name="Haridas S."/>
            <person name="Albert R."/>
            <person name="Binder M."/>
            <person name="Bloem J."/>
            <person name="LaButti K."/>
            <person name="Salamov A."/>
            <person name="Andreopoulos B."/>
            <person name="Baker S."/>
            <person name="Barry K."/>
            <person name="Bills G."/>
            <person name="Bluhm B."/>
            <person name="Cannon C."/>
            <person name="Castanera R."/>
            <person name="Culley D."/>
            <person name="Daum C."/>
            <person name="Ezra D."/>
            <person name="Gonzalez J."/>
            <person name="Henrissat B."/>
            <person name="Kuo A."/>
            <person name="Liang C."/>
            <person name="Lipzen A."/>
            <person name="Lutzoni F."/>
            <person name="Magnuson J."/>
            <person name="Mondo S."/>
            <person name="Nolan M."/>
            <person name="Ohm R."/>
            <person name="Pangilinan J."/>
            <person name="Park H.-J."/>
            <person name="Ramirez L."/>
            <person name="Alfaro M."/>
            <person name="Sun H."/>
            <person name="Tritt A."/>
            <person name="Yoshinaga Y."/>
            <person name="Zwiers L.-H."/>
            <person name="Turgeon B."/>
            <person name="Goodwin S."/>
            <person name="Spatafora J."/>
            <person name="Crous P."/>
            <person name="Grigoriev I."/>
        </authorList>
    </citation>
    <scope>NUCLEOTIDE SEQUENCE [LARGE SCALE GENOMIC DNA]</scope>
    <source>
        <strain evidence="2">CECT 20119</strain>
    </source>
</reference>